<feature type="coiled-coil region" evidence="4">
    <location>
        <begin position="1"/>
        <end position="39"/>
    </location>
</feature>
<feature type="compositionally biased region" description="Gly residues" evidence="5">
    <location>
        <begin position="1573"/>
        <end position="1582"/>
    </location>
</feature>
<protein>
    <submittedName>
        <fullName evidence="7">Protein mlp1</fullName>
    </submittedName>
</protein>
<dbReference type="GO" id="GO:0017056">
    <property type="term" value="F:structural constituent of nuclear pore"/>
    <property type="evidence" value="ECO:0007669"/>
    <property type="project" value="TreeGrafter"/>
</dbReference>
<dbReference type="Proteomes" id="UP001214415">
    <property type="component" value="Chromosome 3"/>
</dbReference>
<feature type="compositionally biased region" description="Low complexity" evidence="5">
    <location>
        <begin position="1563"/>
        <end position="1572"/>
    </location>
</feature>
<feature type="coiled-coil region" evidence="4">
    <location>
        <begin position="562"/>
        <end position="589"/>
    </location>
</feature>
<feature type="domain" description="NUA/TPR/MLP1-2-like" evidence="6">
    <location>
        <begin position="350"/>
        <end position="445"/>
    </location>
</feature>
<evidence type="ECO:0000313" key="8">
    <source>
        <dbReference type="Proteomes" id="UP001214415"/>
    </source>
</evidence>
<sequence>MSDLEARVAALENEKRKLLDQWQREREESARRQDELASLQQRHQSVRAELASTALALERANAGEYAMKFRTHTLEQEVALAQKEAEWARTELAREHEAAAKTRADMHARLVHADSERDLATQARESSAEQLRHVERLLTDTQARHSEATHTIAELRTRLSERESEILMDRAAAEQAAQLADARVERAELRAAELESSCDALVHECAARERQARVETDEARSQVEALENERHALQEALDRMASAVGVDTDGSLVSTPSRTASFAKQVMQDDKSFSDIYVELIRTQEELRRERAETGRLEGVLAEVMADLDAHAPQLKAQRDEVAQLRTELDQATAALEEAHAERDVSERTAHDVSAELERVRREHDLTMQQLEDASAQVRTLLRETIVLKDPSAAERLADDQPGDVSDIQDVITEELVTFRSLSELCAQNKRLVQAVRELGHRLEECDPRDDELKQAADMLEKVSEELRQQRRIVAEVEQERDVYKSVCHAKGIDTTSAAPAAPAAPAPAPETPPAVLADLQREAAARAAADARASMLQEAAQYHDQRLRDALAEAGRIHAVLERREAALNEAEQALAAARSAAQEAQTRLATRDAEHRLLSEQRDVLLDENAKLSLARAEAEAALREARSIDEAKGEQQSSLVDQLRQELAHRQAAQAAAEVKLSEAKAEASHATLRRDMETRELRERLDSLSQQHASVREALAAAQADTQHHERRVTDLLSQLEHARSVATLLEKQHAAAEESRRAAVAAALGGSADTQLSPEKQWEMELADVRRGRAAAEADTLAAKAALEVAQGTQTRLETELAKAQQALTDAQSAHETALAEQAHIVTDLQAKVAEAESQRAAAEEATSKLQSEMQEQSTAHATEKHELEDALAGLHAAETQAATEQTSAWDEVRKFSLQAKEASARADEAAAASSAAAQELEAARAEVQRLRDESEKVRVARDVLAADHNRAMLEVQEKLRTLEKATEEQRAQRDELQQQNDQLHTHLEGLSRQVAALESGSWETPGPEVLAASEQEGAASSAENNATPSTGELQVIRYLRREKEQKALQLELAQQERARLEQVAAKTAEQLAACRAELQTQRESSQAPNPQYQELLDKIHQLSSLREQVATLTEGKQAMEARNQALESELAQAKSDAQPQREQLQQAQVELETVQTQLRVVQEDVQRWKMRASGLLKTSGVEEEMQKAEKERTQMQAQVQAAKAELESETTRLSTELQAANKKFEQLREQVRARITQERRAVAEAVERANQLEKDMAAQASAAEEEKKHLQAQLEAAAHAAPPAEAAPTDEAKPDTTELEGQLKAKTEECEKHKHFARTFLKDKRAAEAQVKELTAELESLRAGQGQASETPTPAVPAEAAPTDVASSEPTASAHTDATVKTENVSSKETDTPSSTAQTTADAPASDLSPEQVAALRARIAELESLLSQAQARIAELEKELADTQSSHAATLAAKESELQTLREGPEAAITAKENELQAHYQPLLQSRYEDGKREAALRSQIMVSQRDKKITNLTNEIHELKAKLEGTTPSKPATTSPTVSMDSSEAAPDKENSTPARPAVVRGTGAARGGRGGAAGAPKPVPIRPAAETGTSIRGAAKAGRGGAPVAGGAKRKRDLQASTSSEGDAKASNKAASSKKTKSEKQNDSK</sequence>
<feature type="compositionally biased region" description="Low complexity" evidence="5">
    <location>
        <begin position="1354"/>
        <end position="1372"/>
    </location>
</feature>
<feature type="coiled-coil region" evidence="4">
    <location>
        <begin position="450"/>
        <end position="480"/>
    </location>
</feature>
<feature type="coiled-coil region" evidence="4">
    <location>
        <begin position="912"/>
        <end position="999"/>
    </location>
</feature>
<dbReference type="Pfam" id="PF25785">
    <property type="entry name" value="TPR"/>
    <property type="match status" value="1"/>
</dbReference>
<feature type="coiled-coil region" evidence="4">
    <location>
        <begin position="315"/>
        <end position="377"/>
    </location>
</feature>
<feature type="compositionally biased region" description="Basic and acidic residues" evidence="5">
    <location>
        <begin position="1645"/>
        <end position="1654"/>
    </location>
</feature>
<evidence type="ECO:0000256" key="2">
    <source>
        <dbReference type="ARBA" id="ARBA00023054"/>
    </source>
</evidence>
<feature type="region of interest" description="Disordered" evidence="5">
    <location>
        <begin position="1344"/>
        <end position="1416"/>
    </location>
</feature>
<evidence type="ECO:0000256" key="5">
    <source>
        <dbReference type="SAM" id="MobiDB-lite"/>
    </source>
</evidence>
<evidence type="ECO:0000256" key="4">
    <source>
        <dbReference type="SAM" id="Coils"/>
    </source>
</evidence>
<keyword evidence="2 4" id="KW-0175">Coiled coil</keyword>
<feature type="compositionally biased region" description="Low complexity" evidence="5">
    <location>
        <begin position="1534"/>
        <end position="1547"/>
    </location>
</feature>
<evidence type="ECO:0000313" key="7">
    <source>
        <dbReference type="EMBL" id="WFD22835.1"/>
    </source>
</evidence>
<feature type="compositionally biased region" description="Polar residues" evidence="5">
    <location>
        <begin position="853"/>
        <end position="866"/>
    </location>
</feature>
<dbReference type="GO" id="GO:0005643">
    <property type="term" value="C:nuclear pore"/>
    <property type="evidence" value="ECO:0007669"/>
    <property type="project" value="TreeGrafter"/>
</dbReference>
<dbReference type="EMBL" id="CP119902">
    <property type="protein sequence ID" value="WFD22835.1"/>
    <property type="molecule type" value="Genomic_DNA"/>
</dbReference>
<feature type="compositionally biased region" description="Polar residues" evidence="5">
    <location>
        <begin position="1398"/>
        <end position="1407"/>
    </location>
</feature>
<reference evidence="7" key="1">
    <citation type="submission" date="2023-03" db="EMBL/GenBank/DDBJ databases">
        <title>Mating type loci evolution in Malassezia.</title>
        <authorList>
            <person name="Coelho M.A."/>
        </authorList>
    </citation>
    <scope>NUCLEOTIDE SEQUENCE</scope>
    <source>
        <strain evidence="7">CBS 12830</strain>
    </source>
</reference>
<dbReference type="InterPro" id="IPR057974">
    <property type="entry name" value="NUA/TPR/MLP1-2-like_dom"/>
</dbReference>
<feature type="region of interest" description="Disordered" evidence="5">
    <location>
        <begin position="842"/>
        <end position="868"/>
    </location>
</feature>
<keyword evidence="3" id="KW-0539">Nucleus</keyword>
<comment type="subcellular location">
    <subcellularLocation>
        <location evidence="1">Nucleus</location>
    </subcellularLocation>
</comment>
<feature type="region of interest" description="Disordered" evidence="5">
    <location>
        <begin position="1528"/>
        <end position="1654"/>
    </location>
</feature>
<feature type="compositionally biased region" description="Basic and acidic residues" evidence="5">
    <location>
        <begin position="842"/>
        <end position="852"/>
    </location>
</feature>
<feature type="coiled-coil region" evidence="4">
    <location>
        <begin position="1419"/>
        <end position="1453"/>
    </location>
</feature>
<accession>A0AAF0EDZ8</accession>
<feature type="coiled-coil region" evidence="4">
    <location>
        <begin position="1042"/>
        <end position="1083"/>
    </location>
</feature>
<organism evidence="7 8">
    <name type="scientific">Malassezia equina</name>
    <dbReference type="NCBI Taxonomy" id="1381935"/>
    <lineage>
        <taxon>Eukaryota</taxon>
        <taxon>Fungi</taxon>
        <taxon>Dikarya</taxon>
        <taxon>Basidiomycota</taxon>
        <taxon>Ustilaginomycotina</taxon>
        <taxon>Malasseziomycetes</taxon>
        <taxon>Malasseziales</taxon>
        <taxon>Malasseziaceae</taxon>
        <taxon>Malassezia</taxon>
    </lineage>
</organism>
<feature type="coiled-coil region" evidence="4">
    <location>
        <begin position="682"/>
        <end position="709"/>
    </location>
</feature>
<feature type="compositionally biased region" description="Basic and acidic residues" evidence="5">
    <location>
        <begin position="1296"/>
        <end position="1316"/>
    </location>
</feature>
<dbReference type="GO" id="GO:0006406">
    <property type="term" value="P:mRNA export from nucleus"/>
    <property type="evidence" value="ECO:0007669"/>
    <property type="project" value="TreeGrafter"/>
</dbReference>
<feature type="compositionally biased region" description="Polar residues" evidence="5">
    <location>
        <begin position="1374"/>
        <end position="1391"/>
    </location>
</feature>
<evidence type="ECO:0000259" key="6">
    <source>
        <dbReference type="Pfam" id="PF25785"/>
    </source>
</evidence>
<keyword evidence="8" id="KW-1185">Reference proteome</keyword>
<dbReference type="PANTHER" id="PTHR18898:SF2">
    <property type="entry name" value="NUCLEOPROTEIN TPR"/>
    <property type="match status" value="1"/>
</dbReference>
<gene>
    <name evidence="7" type="primary">MLP1</name>
    <name evidence="7" type="ORF">MEQU1_001512</name>
</gene>
<evidence type="ECO:0000256" key="1">
    <source>
        <dbReference type="ARBA" id="ARBA00004123"/>
    </source>
</evidence>
<feature type="compositionally biased region" description="Low complexity" evidence="5">
    <location>
        <begin position="1277"/>
        <end position="1293"/>
    </location>
</feature>
<dbReference type="PANTHER" id="PTHR18898">
    <property type="entry name" value="NUCLEOPROTEIN TPR-RELATED"/>
    <property type="match status" value="1"/>
</dbReference>
<feature type="region of interest" description="Disordered" evidence="5">
    <location>
        <begin position="1260"/>
        <end position="1316"/>
    </location>
</feature>
<evidence type="ECO:0000256" key="3">
    <source>
        <dbReference type="ARBA" id="ARBA00023242"/>
    </source>
</evidence>
<proteinExistence type="predicted"/>
<name>A0AAF0EDZ8_9BASI</name>
<feature type="coiled-coil region" evidence="4">
    <location>
        <begin position="170"/>
        <end position="243"/>
    </location>
</feature>